<protein>
    <submittedName>
        <fullName evidence="1">Uncharacterized protein</fullName>
    </submittedName>
</protein>
<comment type="caution">
    <text evidence="1">The sequence shown here is derived from an EMBL/GenBank/DDBJ whole genome shotgun (WGS) entry which is preliminary data.</text>
</comment>
<feature type="non-terminal residue" evidence="1">
    <location>
        <position position="1"/>
    </location>
</feature>
<feature type="non-terminal residue" evidence="1">
    <location>
        <position position="251"/>
    </location>
</feature>
<organism evidence="1">
    <name type="scientific">marine sediment metagenome</name>
    <dbReference type="NCBI Taxonomy" id="412755"/>
    <lineage>
        <taxon>unclassified sequences</taxon>
        <taxon>metagenomes</taxon>
        <taxon>ecological metagenomes</taxon>
    </lineage>
</organism>
<name>X0XDZ5_9ZZZZ</name>
<accession>X0XDZ5</accession>
<proteinExistence type="predicted"/>
<sequence>WQYGLDDILDKLSRLDKTSKPFQSPLSQLGFNLHMSRSTQQMGVIKWVDQKTASKVKEIYDVPGRELNGFLGRLINEKINLGTFATTEGQKVTLSLTKDQIIQKYLELQDPTLDETFRIGMKWTDEMIGAVKDSMTAEDLNYATWLSNQYVQSYGKTIKPVYEAKYHTPFPGNPKYVPLNRDLEASYYEHILMAQDNYRYAGVTNNSLKARVKNRIPLRFTGATQVWVRHVIQMEHFKAFAASMKEARMVV</sequence>
<evidence type="ECO:0000313" key="1">
    <source>
        <dbReference type="EMBL" id="GAG33617.1"/>
    </source>
</evidence>
<dbReference type="AlphaFoldDB" id="X0XDZ5"/>
<dbReference type="EMBL" id="BARS01042881">
    <property type="protein sequence ID" value="GAG33617.1"/>
    <property type="molecule type" value="Genomic_DNA"/>
</dbReference>
<gene>
    <name evidence="1" type="ORF">S01H1_64998</name>
</gene>
<reference evidence="1" key="1">
    <citation type="journal article" date="2014" name="Front. Microbiol.">
        <title>High frequency of phylogenetically diverse reductive dehalogenase-homologous genes in deep subseafloor sedimentary metagenomes.</title>
        <authorList>
            <person name="Kawai M."/>
            <person name="Futagami T."/>
            <person name="Toyoda A."/>
            <person name="Takaki Y."/>
            <person name="Nishi S."/>
            <person name="Hori S."/>
            <person name="Arai W."/>
            <person name="Tsubouchi T."/>
            <person name="Morono Y."/>
            <person name="Uchiyama I."/>
            <person name="Ito T."/>
            <person name="Fujiyama A."/>
            <person name="Inagaki F."/>
            <person name="Takami H."/>
        </authorList>
    </citation>
    <scope>NUCLEOTIDE SEQUENCE</scope>
    <source>
        <strain evidence="1">Expedition CK06-06</strain>
    </source>
</reference>